<dbReference type="GO" id="GO:0008270">
    <property type="term" value="F:zinc ion binding"/>
    <property type="evidence" value="ECO:0007669"/>
    <property type="project" value="UniProtKB-KW"/>
</dbReference>
<dbReference type="GO" id="GO:0061630">
    <property type="term" value="F:ubiquitin protein ligase activity"/>
    <property type="evidence" value="ECO:0007669"/>
    <property type="project" value="TreeGrafter"/>
</dbReference>
<dbReference type="GO" id="GO:0043161">
    <property type="term" value="P:proteasome-mediated ubiquitin-dependent protein catabolic process"/>
    <property type="evidence" value="ECO:0007669"/>
    <property type="project" value="TreeGrafter"/>
</dbReference>
<dbReference type="PROSITE" id="PS50089">
    <property type="entry name" value="ZF_RING_2"/>
    <property type="match status" value="1"/>
</dbReference>
<keyword evidence="13 17" id="KW-1133">Transmembrane helix</keyword>
<dbReference type="Proteomes" id="UP000244309">
    <property type="component" value="Unassembled WGS sequence"/>
</dbReference>
<keyword evidence="8" id="KW-0479">Metal-binding</keyword>
<dbReference type="InterPro" id="IPR050731">
    <property type="entry name" value="HRD1_E3_ubiq-ligases"/>
</dbReference>
<feature type="region of interest" description="Disordered" evidence="16">
    <location>
        <begin position="228"/>
        <end position="249"/>
    </location>
</feature>
<comment type="catalytic activity">
    <reaction evidence="1">
        <text>S-ubiquitinyl-[E2 ubiquitin-conjugating enzyme]-L-cysteine + [acceptor protein]-L-lysine = [E2 ubiquitin-conjugating enzyme]-L-cysteine + N(6)-ubiquitinyl-[acceptor protein]-L-lysine.</text>
        <dbReference type="EC" id="2.3.2.27"/>
    </reaction>
</comment>
<keyword evidence="10" id="KW-0833">Ubl conjugation pathway</keyword>
<comment type="subcellular location">
    <subcellularLocation>
        <location evidence="2">Endoplasmic reticulum membrane</location>
        <topology evidence="2">Multi-pass membrane protein</topology>
    </subcellularLocation>
</comment>
<evidence type="ECO:0000256" key="11">
    <source>
        <dbReference type="ARBA" id="ARBA00022824"/>
    </source>
</evidence>
<feature type="transmembrane region" description="Helical" evidence="17">
    <location>
        <begin position="7"/>
        <end position="29"/>
    </location>
</feature>
<evidence type="ECO:0000256" key="13">
    <source>
        <dbReference type="ARBA" id="ARBA00022989"/>
    </source>
</evidence>
<keyword evidence="9 15" id="KW-0863">Zinc-finger</keyword>
<evidence type="ECO:0000256" key="2">
    <source>
        <dbReference type="ARBA" id="ARBA00004477"/>
    </source>
</evidence>
<evidence type="ECO:0000256" key="16">
    <source>
        <dbReference type="SAM" id="MobiDB-lite"/>
    </source>
</evidence>
<feature type="transmembrane region" description="Helical" evidence="17">
    <location>
        <begin position="49"/>
        <end position="69"/>
    </location>
</feature>
<dbReference type="Pfam" id="PF12678">
    <property type="entry name" value="zf-rbx1"/>
    <property type="match status" value="1"/>
</dbReference>
<feature type="transmembrane region" description="Helical" evidence="17">
    <location>
        <begin position="188"/>
        <end position="210"/>
    </location>
</feature>
<dbReference type="OrthoDB" id="7759664at2759"/>
<feature type="compositionally biased region" description="Acidic residues" evidence="16">
    <location>
        <begin position="229"/>
        <end position="249"/>
    </location>
</feature>
<dbReference type="EC" id="2.3.2.27" evidence="5"/>
<evidence type="ECO:0000259" key="18">
    <source>
        <dbReference type="PROSITE" id="PS50089"/>
    </source>
</evidence>
<keyword evidence="11" id="KW-0256">Endoplasmic reticulum</keyword>
<sequence length="522" mass="57629">MPSKGTIAIAAYGGISFGLFGASVAVSAMNSVDYLTLMYELTESVRLLILLNFVVSCFILSGFIGIKMIFHDLRIIEIEHISEELPFYLINLLIIMFSDNNLLLNIVWMNLTILFKIFHIILTDRLDAFQMKMVNSIPHQISTSKQVFYHFATYRASILLELFTVADLVLAKFLAYDVFQGTGSVGSLLFGIHYGVLGMEAFAYFGKLVLNVYELMFYTIPNNQTADASEGENEVIGDLSDEEDPDDEDVSERVWENKPIYTQGFEIFVAASKGALYSTFMYLLYVHGNVSPPITLLQGIAVSVLQVYSKSKKLRSFLEQSKKLDKALLNATKEDLESGDNLCIICRDNMWCEDEYFEMKKKVLGARRRPKKLRCGHILHMGCLKDWLERSDNCPLCRNTVFATAAETAAAAAAAAQPGAGITPEEAAATGTPAPPEGQGSDNQDLPPMGATSARSPNPTDYSVPEGAFIPQDWAAFPISSSGNSSSREIRLSPDSVGTITARKHTANDNENVPLYRASPDN</sequence>
<keyword evidence="20" id="KW-1185">Reference proteome</keyword>
<evidence type="ECO:0000256" key="1">
    <source>
        <dbReference type="ARBA" id="ARBA00000900"/>
    </source>
</evidence>
<organism evidence="19 20">
    <name type="scientific">Candidozyma haemuli</name>
    <dbReference type="NCBI Taxonomy" id="45357"/>
    <lineage>
        <taxon>Eukaryota</taxon>
        <taxon>Fungi</taxon>
        <taxon>Dikarya</taxon>
        <taxon>Ascomycota</taxon>
        <taxon>Saccharomycotina</taxon>
        <taxon>Pichiomycetes</taxon>
        <taxon>Metschnikowiaceae</taxon>
        <taxon>Candidozyma</taxon>
    </lineage>
</organism>
<comment type="similarity">
    <text evidence="4">Belongs to the HRD1 family.</text>
</comment>
<evidence type="ECO:0000256" key="17">
    <source>
        <dbReference type="SAM" id="Phobius"/>
    </source>
</evidence>
<evidence type="ECO:0000256" key="5">
    <source>
        <dbReference type="ARBA" id="ARBA00012483"/>
    </source>
</evidence>
<dbReference type="SUPFAM" id="SSF57850">
    <property type="entry name" value="RING/U-box"/>
    <property type="match status" value="1"/>
</dbReference>
<dbReference type="VEuPathDB" id="FungiDB:CXQ85_004694"/>
<keyword evidence="14 17" id="KW-0472">Membrane</keyword>
<dbReference type="UniPathway" id="UPA00143"/>
<dbReference type="CDD" id="cd16479">
    <property type="entry name" value="RING-H2_synoviolin"/>
    <property type="match status" value="1"/>
</dbReference>
<evidence type="ECO:0000256" key="12">
    <source>
        <dbReference type="ARBA" id="ARBA00022833"/>
    </source>
</evidence>
<feature type="transmembrane region" description="Helical" evidence="17">
    <location>
        <begin position="103"/>
        <end position="122"/>
    </location>
</feature>
<accession>A0A2V1AWY5</accession>
<comment type="caution">
    <text evidence="19">The sequence shown here is derived from an EMBL/GenBank/DDBJ whole genome shotgun (WGS) entry which is preliminary data.</text>
</comment>
<evidence type="ECO:0000256" key="3">
    <source>
        <dbReference type="ARBA" id="ARBA00004906"/>
    </source>
</evidence>
<dbReference type="RefSeq" id="XP_025342966.1">
    <property type="nucleotide sequence ID" value="XM_025488304.1"/>
</dbReference>
<dbReference type="GeneID" id="37010024"/>
<keyword evidence="7 17" id="KW-0812">Transmembrane</keyword>
<keyword evidence="6" id="KW-0808">Transferase</keyword>
<dbReference type="EMBL" id="PKFO01000006">
    <property type="protein sequence ID" value="PVH22026.1"/>
    <property type="molecule type" value="Genomic_DNA"/>
</dbReference>
<dbReference type="Gene3D" id="3.30.40.10">
    <property type="entry name" value="Zinc/RING finger domain, C3HC4 (zinc finger)"/>
    <property type="match status" value="1"/>
</dbReference>
<name>A0A2V1AWY5_9ASCO</name>
<dbReference type="PANTHER" id="PTHR22763">
    <property type="entry name" value="RING ZINC FINGER PROTEIN"/>
    <property type="match status" value="1"/>
</dbReference>
<gene>
    <name evidence="19" type="ORF">CXQ85_004694</name>
</gene>
<evidence type="ECO:0000256" key="15">
    <source>
        <dbReference type="PROSITE-ProRule" id="PRU00175"/>
    </source>
</evidence>
<evidence type="ECO:0000313" key="20">
    <source>
        <dbReference type="Proteomes" id="UP000244309"/>
    </source>
</evidence>
<dbReference type="InterPro" id="IPR024766">
    <property type="entry name" value="Znf_RING_H2"/>
</dbReference>
<evidence type="ECO:0000256" key="4">
    <source>
        <dbReference type="ARBA" id="ARBA00010089"/>
    </source>
</evidence>
<evidence type="ECO:0000256" key="10">
    <source>
        <dbReference type="ARBA" id="ARBA00022786"/>
    </source>
</evidence>
<dbReference type="InterPro" id="IPR001841">
    <property type="entry name" value="Znf_RING"/>
</dbReference>
<dbReference type="GO" id="GO:0012505">
    <property type="term" value="C:endomembrane system"/>
    <property type="evidence" value="ECO:0007669"/>
    <property type="project" value="TreeGrafter"/>
</dbReference>
<evidence type="ECO:0000256" key="6">
    <source>
        <dbReference type="ARBA" id="ARBA00022679"/>
    </source>
</evidence>
<dbReference type="InterPro" id="IPR058051">
    <property type="entry name" value="Znf_RING_synoviolin"/>
</dbReference>
<keyword evidence="12" id="KW-0862">Zinc</keyword>
<dbReference type="InterPro" id="IPR057992">
    <property type="entry name" value="TPR_SYVN1_N"/>
</dbReference>
<evidence type="ECO:0000256" key="7">
    <source>
        <dbReference type="ARBA" id="ARBA00022692"/>
    </source>
</evidence>
<evidence type="ECO:0000256" key="14">
    <source>
        <dbReference type="ARBA" id="ARBA00023136"/>
    </source>
</evidence>
<feature type="transmembrane region" description="Helical" evidence="17">
    <location>
        <begin position="158"/>
        <end position="176"/>
    </location>
</feature>
<dbReference type="SMART" id="SM00184">
    <property type="entry name" value="RING"/>
    <property type="match status" value="1"/>
</dbReference>
<proteinExistence type="inferred from homology"/>
<feature type="compositionally biased region" description="Low complexity" evidence="16">
    <location>
        <begin position="417"/>
        <end position="440"/>
    </location>
</feature>
<feature type="domain" description="RING-type" evidence="18">
    <location>
        <begin position="343"/>
        <end position="398"/>
    </location>
</feature>
<dbReference type="Pfam" id="PF25563">
    <property type="entry name" value="TPR_SYVN1_N"/>
    <property type="match status" value="1"/>
</dbReference>
<dbReference type="STRING" id="45357.A0A2V1AWY5"/>
<evidence type="ECO:0000256" key="8">
    <source>
        <dbReference type="ARBA" id="ARBA00022723"/>
    </source>
</evidence>
<comment type="pathway">
    <text evidence="3">Protein modification; protein ubiquitination.</text>
</comment>
<dbReference type="AlphaFoldDB" id="A0A2V1AWY5"/>
<evidence type="ECO:0000256" key="9">
    <source>
        <dbReference type="ARBA" id="ARBA00022771"/>
    </source>
</evidence>
<reference evidence="19 20" key="1">
    <citation type="submission" date="2017-12" db="EMBL/GenBank/DDBJ databases">
        <title>Genome Sequence of a Multidrug-Resistant Candida haemulonii Isolate from a Patient with Chronic Leg Ulcers in Israel.</title>
        <authorList>
            <person name="Chow N.A."/>
            <person name="Gade L."/>
            <person name="Batra D."/>
            <person name="Rowe L.A."/>
            <person name="Ben-Ami R."/>
            <person name="Loparev V.N."/>
            <person name="Litvintseva A.P."/>
        </authorList>
    </citation>
    <scope>NUCLEOTIDE SEQUENCE [LARGE SCALE GENOMIC DNA]</scope>
    <source>
        <strain evidence="19 20">B11899</strain>
    </source>
</reference>
<dbReference type="GO" id="GO:0016567">
    <property type="term" value="P:protein ubiquitination"/>
    <property type="evidence" value="ECO:0007669"/>
    <property type="project" value="UniProtKB-UniPathway"/>
</dbReference>
<dbReference type="InterPro" id="IPR013083">
    <property type="entry name" value="Znf_RING/FYVE/PHD"/>
</dbReference>
<protein>
    <recommendedName>
        <fullName evidence="5">RING-type E3 ubiquitin transferase</fullName>
        <ecNumber evidence="5">2.3.2.27</ecNumber>
    </recommendedName>
</protein>
<evidence type="ECO:0000313" key="19">
    <source>
        <dbReference type="EMBL" id="PVH22026.1"/>
    </source>
</evidence>
<feature type="region of interest" description="Disordered" evidence="16">
    <location>
        <begin position="417"/>
        <end position="522"/>
    </location>
</feature>